<dbReference type="EC" id="2.7.1.130" evidence="3 13"/>
<comment type="caution">
    <text evidence="15">The sequence shown here is derived from an EMBL/GenBank/DDBJ whole genome shotgun (WGS) entry which is preliminary data.</text>
</comment>
<keyword evidence="10 13" id="KW-0067">ATP-binding</keyword>
<keyword evidence="9 13" id="KW-0418">Kinase</keyword>
<reference evidence="15" key="1">
    <citation type="submission" date="2017-05" db="EMBL/GenBank/DDBJ databases">
        <authorList>
            <person name="Imhoff J.F."/>
            <person name="Rahn T."/>
            <person name="Kuenzel S."/>
            <person name="Neulinger S.C."/>
        </authorList>
    </citation>
    <scope>NUCLEOTIDE SEQUENCE</scope>
    <source>
        <strain evidence="15">DSM 4395</strain>
    </source>
</reference>
<dbReference type="Proteomes" id="UP001296967">
    <property type="component" value="Unassembled WGS sequence"/>
</dbReference>
<evidence type="ECO:0000256" key="2">
    <source>
        <dbReference type="ARBA" id="ARBA00004870"/>
    </source>
</evidence>
<comment type="function">
    <text evidence="1 13">Transfers the gamma-phosphate of ATP to the 4'-position of a tetraacyldisaccharide 1-phosphate intermediate (termed DS-1-P) to form tetraacyldisaccharide 1,4'-bis-phosphate (lipid IVA).</text>
</comment>
<dbReference type="GO" id="GO:0009029">
    <property type="term" value="F:lipid-A 4'-kinase activity"/>
    <property type="evidence" value="ECO:0007669"/>
    <property type="project" value="UniProtKB-UniRule"/>
</dbReference>
<evidence type="ECO:0000256" key="13">
    <source>
        <dbReference type="HAMAP-Rule" id="MF_00409"/>
    </source>
</evidence>
<comment type="pathway">
    <text evidence="2 13">Glycolipid biosynthesis; lipid IV(A) biosynthesis; lipid IV(A) from (3R)-3-hydroxytetradecanoyl-[acyl-carrier-protein] and UDP-N-acetyl-alpha-D-glucosamine: step 6/6.</text>
</comment>
<dbReference type="GO" id="GO:0005524">
    <property type="term" value="F:ATP binding"/>
    <property type="evidence" value="ECO:0007669"/>
    <property type="project" value="UniProtKB-UniRule"/>
</dbReference>
<evidence type="ECO:0000256" key="5">
    <source>
        <dbReference type="ARBA" id="ARBA00022516"/>
    </source>
</evidence>
<evidence type="ECO:0000256" key="10">
    <source>
        <dbReference type="ARBA" id="ARBA00022840"/>
    </source>
</evidence>
<dbReference type="SUPFAM" id="SSF52540">
    <property type="entry name" value="P-loop containing nucleoside triphosphate hydrolases"/>
    <property type="match status" value="1"/>
</dbReference>
<keyword evidence="6 13" id="KW-0441">Lipid A biosynthesis</keyword>
<feature type="region of interest" description="Disordered" evidence="14">
    <location>
        <begin position="146"/>
        <end position="166"/>
    </location>
</feature>
<comment type="similarity">
    <text evidence="13">Belongs to the LpxK family.</text>
</comment>
<name>A0AAJ0UEN2_HALSE</name>
<dbReference type="InterPro" id="IPR003758">
    <property type="entry name" value="LpxK"/>
</dbReference>
<dbReference type="InterPro" id="IPR027417">
    <property type="entry name" value="P-loop_NTPase"/>
</dbReference>
<evidence type="ECO:0000256" key="14">
    <source>
        <dbReference type="SAM" id="MobiDB-lite"/>
    </source>
</evidence>
<evidence type="ECO:0000256" key="6">
    <source>
        <dbReference type="ARBA" id="ARBA00022556"/>
    </source>
</evidence>
<evidence type="ECO:0000256" key="9">
    <source>
        <dbReference type="ARBA" id="ARBA00022777"/>
    </source>
</evidence>
<dbReference type="GO" id="GO:0009245">
    <property type="term" value="P:lipid A biosynthetic process"/>
    <property type="evidence" value="ECO:0007669"/>
    <property type="project" value="UniProtKB-UniRule"/>
</dbReference>
<dbReference type="PANTHER" id="PTHR42724:SF1">
    <property type="entry name" value="TETRAACYLDISACCHARIDE 4'-KINASE, MITOCHONDRIAL-RELATED"/>
    <property type="match status" value="1"/>
</dbReference>
<accession>A0AAJ0UEN2</accession>
<dbReference type="PANTHER" id="PTHR42724">
    <property type="entry name" value="TETRAACYLDISACCHARIDE 4'-KINASE"/>
    <property type="match status" value="1"/>
</dbReference>
<feature type="binding site" evidence="13">
    <location>
        <begin position="111"/>
        <end position="118"/>
    </location>
    <ligand>
        <name>ATP</name>
        <dbReference type="ChEBI" id="CHEBI:30616"/>
    </ligand>
</feature>
<evidence type="ECO:0000256" key="3">
    <source>
        <dbReference type="ARBA" id="ARBA00012071"/>
    </source>
</evidence>
<dbReference type="NCBIfam" id="TIGR00682">
    <property type="entry name" value="lpxK"/>
    <property type="match status" value="1"/>
</dbReference>
<evidence type="ECO:0000256" key="11">
    <source>
        <dbReference type="ARBA" id="ARBA00023098"/>
    </source>
</evidence>
<keyword evidence="5 13" id="KW-0444">Lipid biosynthesis</keyword>
<keyword evidence="8 13" id="KW-0547">Nucleotide-binding</keyword>
<evidence type="ECO:0000313" key="16">
    <source>
        <dbReference type="Proteomes" id="UP001296967"/>
    </source>
</evidence>
<comment type="catalytic activity">
    <reaction evidence="13">
        <text>a lipid A disaccharide + ATP = a lipid IVA + ADP + H(+)</text>
        <dbReference type="Rhea" id="RHEA:67840"/>
        <dbReference type="ChEBI" id="CHEBI:15378"/>
        <dbReference type="ChEBI" id="CHEBI:30616"/>
        <dbReference type="ChEBI" id="CHEBI:176343"/>
        <dbReference type="ChEBI" id="CHEBI:176425"/>
        <dbReference type="ChEBI" id="CHEBI:456216"/>
        <dbReference type="EC" id="2.7.1.130"/>
    </reaction>
</comment>
<protein>
    <recommendedName>
        <fullName evidence="4 13">Tetraacyldisaccharide 4'-kinase</fullName>
        <ecNumber evidence="3 13">2.7.1.130</ecNumber>
    </recommendedName>
    <alternativeName>
        <fullName evidence="12 13">Lipid A 4'-kinase</fullName>
    </alternativeName>
</protein>
<keyword evidence="16" id="KW-1185">Reference proteome</keyword>
<proteinExistence type="inferred from homology"/>
<evidence type="ECO:0000313" key="15">
    <source>
        <dbReference type="EMBL" id="MBK5929525.1"/>
    </source>
</evidence>
<dbReference type="AlphaFoldDB" id="A0AAJ0UEN2"/>
<dbReference type="EMBL" id="NHSF01000017">
    <property type="protein sequence ID" value="MBK5929525.1"/>
    <property type="molecule type" value="Genomic_DNA"/>
</dbReference>
<organism evidence="15 16">
    <name type="scientific">Halochromatium salexigens</name>
    <name type="common">Chromatium salexigens</name>
    <dbReference type="NCBI Taxonomy" id="49447"/>
    <lineage>
        <taxon>Bacteria</taxon>
        <taxon>Pseudomonadati</taxon>
        <taxon>Pseudomonadota</taxon>
        <taxon>Gammaproteobacteria</taxon>
        <taxon>Chromatiales</taxon>
        <taxon>Chromatiaceae</taxon>
        <taxon>Halochromatium</taxon>
    </lineage>
</organism>
<evidence type="ECO:0000256" key="8">
    <source>
        <dbReference type="ARBA" id="ARBA00022741"/>
    </source>
</evidence>
<sequence>MPAYTGCSSPRLGLIPTNLNAAQRARRRAGRLAGSRHLARAAVKGFARRLALTLARLSEQVWYQGHWLGTLLAPLGGLYCASARLRRWAYARGWLASHAVSVPVIVVGNLTVGGTGKTPLVLWLAEHLIARGERPGIVLRGYGAPGSERGGKTARRPRRVTGDADPSEFGDEAVLLAQRARCPVVVGRDRVAAARVLVEEFGCNRVLSDDGLQHERLRRQLEILVVDGLRGFGNGRCLPAGPLREPIARRHEVDLVINNGGPGADETADADGIADADGGANTDGFQMQLEPGAAVNLRDPACQRASASWFGQPVTAVAGIGHPQRFFALLRGFGLEIEPRPYPDHHRFNAADLEHWPKGPVLMTEKDAVKCRAFAGPDQWFVPVTAVPGAAFVDALDAALDQLGDRLGDFPGGTDD</sequence>
<evidence type="ECO:0000256" key="4">
    <source>
        <dbReference type="ARBA" id="ARBA00016436"/>
    </source>
</evidence>
<dbReference type="GO" id="GO:0009244">
    <property type="term" value="P:lipopolysaccharide core region biosynthetic process"/>
    <property type="evidence" value="ECO:0007669"/>
    <property type="project" value="TreeGrafter"/>
</dbReference>
<evidence type="ECO:0000256" key="1">
    <source>
        <dbReference type="ARBA" id="ARBA00002274"/>
    </source>
</evidence>
<keyword evidence="7 13" id="KW-0808">Transferase</keyword>
<dbReference type="Pfam" id="PF02606">
    <property type="entry name" value="LpxK"/>
    <property type="match status" value="1"/>
</dbReference>
<dbReference type="GO" id="GO:0005886">
    <property type="term" value="C:plasma membrane"/>
    <property type="evidence" value="ECO:0007669"/>
    <property type="project" value="TreeGrafter"/>
</dbReference>
<keyword evidence="11 13" id="KW-0443">Lipid metabolism</keyword>
<evidence type="ECO:0000256" key="7">
    <source>
        <dbReference type="ARBA" id="ARBA00022679"/>
    </source>
</evidence>
<dbReference type="HAMAP" id="MF_00409">
    <property type="entry name" value="LpxK"/>
    <property type="match status" value="1"/>
</dbReference>
<evidence type="ECO:0000256" key="12">
    <source>
        <dbReference type="ARBA" id="ARBA00029757"/>
    </source>
</evidence>
<gene>
    <name evidence="13" type="primary">lpxK</name>
    <name evidence="15" type="ORF">CCR82_02990</name>
</gene>
<reference evidence="15" key="2">
    <citation type="journal article" date="2020" name="Microorganisms">
        <title>Osmotic Adaptation and Compatible Solute Biosynthesis of Phototrophic Bacteria as Revealed from Genome Analyses.</title>
        <authorList>
            <person name="Imhoff J.F."/>
            <person name="Rahn T."/>
            <person name="Kunzel S."/>
            <person name="Keller A."/>
            <person name="Neulinger S.C."/>
        </authorList>
    </citation>
    <scope>NUCLEOTIDE SEQUENCE</scope>
    <source>
        <strain evidence="15">DSM 4395</strain>
    </source>
</reference>